<keyword evidence="4" id="KW-0597">Phosphoprotein</keyword>
<dbReference type="SUPFAM" id="SSF55874">
    <property type="entry name" value="ATPase domain of HSP90 chaperone/DNA topoisomerase II/histidine kinase"/>
    <property type="match status" value="1"/>
</dbReference>
<evidence type="ECO:0000313" key="11">
    <source>
        <dbReference type="EMBL" id="MEY8244671.1"/>
    </source>
</evidence>
<dbReference type="InterPro" id="IPR003594">
    <property type="entry name" value="HATPase_dom"/>
</dbReference>
<feature type="domain" description="HAMP" evidence="10">
    <location>
        <begin position="185"/>
        <end position="237"/>
    </location>
</feature>
<evidence type="ECO:0000259" key="9">
    <source>
        <dbReference type="PROSITE" id="PS50109"/>
    </source>
</evidence>
<feature type="transmembrane region" description="Helical" evidence="8">
    <location>
        <begin position="13"/>
        <end position="31"/>
    </location>
</feature>
<feature type="domain" description="Histidine kinase" evidence="9">
    <location>
        <begin position="263"/>
        <end position="479"/>
    </location>
</feature>
<name>A0ABV4CVE1_9BACT</name>
<comment type="caution">
    <text evidence="11">The sequence shown here is derived from an EMBL/GenBank/DDBJ whole genome shotgun (WGS) entry which is preliminary data.</text>
</comment>
<reference evidence="11 12" key="1">
    <citation type="submission" date="2024-03" db="EMBL/GenBank/DDBJ databases">
        <title>Mouse gut bacterial collection (mGBC) of GemPharmatech.</title>
        <authorList>
            <person name="He Y."/>
            <person name="Dong L."/>
            <person name="Wu D."/>
            <person name="Gao X."/>
            <person name="Lin Z."/>
        </authorList>
    </citation>
    <scope>NUCLEOTIDE SEQUENCE [LARGE SCALE GENOMIC DNA]</scope>
    <source>
        <strain evidence="11 12">54-13</strain>
    </source>
</reference>
<dbReference type="SUPFAM" id="SSF47384">
    <property type="entry name" value="Homodimeric domain of signal transducing histidine kinase"/>
    <property type="match status" value="1"/>
</dbReference>
<dbReference type="InterPro" id="IPR005467">
    <property type="entry name" value="His_kinase_dom"/>
</dbReference>
<keyword evidence="8" id="KW-0472">Membrane</keyword>
<evidence type="ECO:0000256" key="1">
    <source>
        <dbReference type="ARBA" id="ARBA00000085"/>
    </source>
</evidence>
<proteinExistence type="predicted"/>
<evidence type="ECO:0000256" key="3">
    <source>
        <dbReference type="ARBA" id="ARBA00012438"/>
    </source>
</evidence>
<comment type="catalytic activity">
    <reaction evidence="1">
        <text>ATP + protein L-histidine = ADP + protein N-phospho-L-histidine.</text>
        <dbReference type="EC" id="2.7.13.3"/>
    </reaction>
</comment>
<keyword evidence="8" id="KW-1133">Transmembrane helix</keyword>
<keyword evidence="12" id="KW-1185">Reference proteome</keyword>
<keyword evidence="7" id="KW-0902">Two-component regulatory system</keyword>
<evidence type="ECO:0000256" key="8">
    <source>
        <dbReference type="SAM" id="Phobius"/>
    </source>
</evidence>
<dbReference type="PROSITE" id="PS51257">
    <property type="entry name" value="PROKAR_LIPOPROTEIN"/>
    <property type="match status" value="1"/>
</dbReference>
<dbReference type="InterPro" id="IPR050351">
    <property type="entry name" value="BphY/WalK/GraS-like"/>
</dbReference>
<dbReference type="SMART" id="SM00387">
    <property type="entry name" value="HATPase_c"/>
    <property type="match status" value="1"/>
</dbReference>
<dbReference type="Gene3D" id="1.10.287.130">
    <property type="match status" value="1"/>
</dbReference>
<dbReference type="RefSeq" id="WP_369863207.1">
    <property type="nucleotide sequence ID" value="NZ_JBCLPP010000006.1"/>
</dbReference>
<dbReference type="PRINTS" id="PR00344">
    <property type="entry name" value="BCTRLSENSOR"/>
</dbReference>
<dbReference type="Pfam" id="PF02518">
    <property type="entry name" value="HATPase_c"/>
    <property type="match status" value="1"/>
</dbReference>
<feature type="transmembrane region" description="Helical" evidence="8">
    <location>
        <begin position="164"/>
        <end position="183"/>
    </location>
</feature>
<dbReference type="PANTHER" id="PTHR45453">
    <property type="entry name" value="PHOSPHATE REGULON SENSOR PROTEIN PHOR"/>
    <property type="match status" value="1"/>
</dbReference>
<dbReference type="Gene3D" id="6.10.340.10">
    <property type="match status" value="1"/>
</dbReference>
<dbReference type="GO" id="GO:0016301">
    <property type="term" value="F:kinase activity"/>
    <property type="evidence" value="ECO:0007669"/>
    <property type="project" value="UniProtKB-KW"/>
</dbReference>
<keyword evidence="8" id="KW-0812">Transmembrane</keyword>
<evidence type="ECO:0000256" key="6">
    <source>
        <dbReference type="ARBA" id="ARBA00022777"/>
    </source>
</evidence>
<dbReference type="InterPro" id="IPR036097">
    <property type="entry name" value="HisK_dim/P_sf"/>
</dbReference>
<dbReference type="Pfam" id="PF00512">
    <property type="entry name" value="HisKA"/>
    <property type="match status" value="1"/>
</dbReference>
<dbReference type="Proteomes" id="UP001565200">
    <property type="component" value="Unassembled WGS sequence"/>
</dbReference>
<sequence length="479" mass="54328">MASWNKLNYSQRLFLWLLGYSLLLVGCFIVFQYNREKAFKAEELNARLQLVNARLLDELSCKGGNVDSLRYEEFPFDYLRVSIIDFNGNVVFDNTLDTLPRYSHLNREEIAEALNDGTGYTLRRHSESSDNYYFYSARKGNGVIVRSAIPYSVSLHELLSADYGFLWFMAFVTLLMCTIGYVVTRKLGHNIQRLSRFAEKAERGDRIYDTEPFPHDELGDISNHIVRLYARLQKAMADIAREHKAAIYEEREKIRIKKQLTNNINHELKTPVASIVVCLETIISRPDMSCGKRDEFISRCYSNALRLRKLLDDVSIVTRMDDGGATVLKENIDLCAVISETLRDFEIRAADAGVHINIHRPETVMMTGNAGLLLSVFHNLLDNAFAYSGCSTVDINVDNSDEDYVTVSFSDDGCGIPQEHIPHIFERFYRVDKGRSRKAGGTGLGLAIVKNAVAMHGGIVSVENRIPDGLEFVFTLRKS</sequence>
<evidence type="ECO:0000256" key="5">
    <source>
        <dbReference type="ARBA" id="ARBA00022679"/>
    </source>
</evidence>
<organism evidence="11 12">
    <name type="scientific">Heminiphilus faecis</name>
    <dbReference type="NCBI Taxonomy" id="2601703"/>
    <lineage>
        <taxon>Bacteria</taxon>
        <taxon>Pseudomonadati</taxon>
        <taxon>Bacteroidota</taxon>
        <taxon>Bacteroidia</taxon>
        <taxon>Bacteroidales</taxon>
        <taxon>Muribaculaceae</taxon>
        <taxon>Heminiphilus</taxon>
    </lineage>
</organism>
<dbReference type="CDD" id="cd00075">
    <property type="entry name" value="HATPase"/>
    <property type="match status" value="1"/>
</dbReference>
<dbReference type="InterPro" id="IPR004358">
    <property type="entry name" value="Sig_transdc_His_kin-like_C"/>
</dbReference>
<evidence type="ECO:0000259" key="10">
    <source>
        <dbReference type="PROSITE" id="PS50885"/>
    </source>
</evidence>
<dbReference type="PANTHER" id="PTHR45453:SF1">
    <property type="entry name" value="PHOSPHATE REGULON SENSOR PROTEIN PHOR"/>
    <property type="match status" value="1"/>
</dbReference>
<evidence type="ECO:0000256" key="4">
    <source>
        <dbReference type="ARBA" id="ARBA00022553"/>
    </source>
</evidence>
<gene>
    <name evidence="11" type="ORF">AAK873_03430</name>
</gene>
<accession>A0ABV4CVE1</accession>
<dbReference type="Gene3D" id="3.30.565.10">
    <property type="entry name" value="Histidine kinase-like ATPase, C-terminal domain"/>
    <property type="match status" value="1"/>
</dbReference>
<dbReference type="EMBL" id="JBCLPP010000006">
    <property type="protein sequence ID" value="MEY8244671.1"/>
    <property type="molecule type" value="Genomic_DNA"/>
</dbReference>
<evidence type="ECO:0000256" key="2">
    <source>
        <dbReference type="ARBA" id="ARBA00004370"/>
    </source>
</evidence>
<dbReference type="PROSITE" id="PS50885">
    <property type="entry name" value="HAMP"/>
    <property type="match status" value="1"/>
</dbReference>
<protein>
    <recommendedName>
        <fullName evidence="3">histidine kinase</fullName>
        <ecNumber evidence="3">2.7.13.3</ecNumber>
    </recommendedName>
</protein>
<keyword evidence="6 11" id="KW-0418">Kinase</keyword>
<dbReference type="SMART" id="SM00388">
    <property type="entry name" value="HisKA"/>
    <property type="match status" value="1"/>
</dbReference>
<evidence type="ECO:0000256" key="7">
    <source>
        <dbReference type="ARBA" id="ARBA00023012"/>
    </source>
</evidence>
<comment type="subcellular location">
    <subcellularLocation>
        <location evidence="2">Membrane</location>
    </subcellularLocation>
</comment>
<keyword evidence="5" id="KW-0808">Transferase</keyword>
<dbReference type="PROSITE" id="PS50109">
    <property type="entry name" value="HIS_KIN"/>
    <property type="match status" value="1"/>
</dbReference>
<dbReference type="CDD" id="cd00082">
    <property type="entry name" value="HisKA"/>
    <property type="match status" value="1"/>
</dbReference>
<dbReference type="InterPro" id="IPR003660">
    <property type="entry name" value="HAMP_dom"/>
</dbReference>
<evidence type="ECO:0000313" key="12">
    <source>
        <dbReference type="Proteomes" id="UP001565200"/>
    </source>
</evidence>
<dbReference type="InterPro" id="IPR036890">
    <property type="entry name" value="HATPase_C_sf"/>
</dbReference>
<dbReference type="EC" id="2.7.13.3" evidence="3"/>
<dbReference type="InterPro" id="IPR003661">
    <property type="entry name" value="HisK_dim/P_dom"/>
</dbReference>